<protein>
    <submittedName>
        <fullName evidence="1">Uncharacterized protein</fullName>
    </submittedName>
</protein>
<accession>A0AAV7WND1</accession>
<evidence type="ECO:0000313" key="2">
    <source>
        <dbReference type="Proteomes" id="UP001066276"/>
    </source>
</evidence>
<sequence>MADKQRLSVQACSALDIRDEACLKNESAVKGKSSKLEETVEQLCERRMVRKCTYTKVLESEGKGQHS</sequence>
<dbReference type="Proteomes" id="UP001066276">
    <property type="component" value="Chromosome 1_1"/>
</dbReference>
<keyword evidence="2" id="KW-1185">Reference proteome</keyword>
<dbReference type="EMBL" id="JANPWB010000001">
    <property type="protein sequence ID" value="KAJ1214431.1"/>
    <property type="molecule type" value="Genomic_DNA"/>
</dbReference>
<gene>
    <name evidence="1" type="ORF">NDU88_002050</name>
</gene>
<dbReference type="AlphaFoldDB" id="A0AAV7WND1"/>
<proteinExistence type="predicted"/>
<name>A0AAV7WND1_PLEWA</name>
<organism evidence="1 2">
    <name type="scientific">Pleurodeles waltl</name>
    <name type="common">Iberian ribbed newt</name>
    <dbReference type="NCBI Taxonomy" id="8319"/>
    <lineage>
        <taxon>Eukaryota</taxon>
        <taxon>Metazoa</taxon>
        <taxon>Chordata</taxon>
        <taxon>Craniata</taxon>
        <taxon>Vertebrata</taxon>
        <taxon>Euteleostomi</taxon>
        <taxon>Amphibia</taxon>
        <taxon>Batrachia</taxon>
        <taxon>Caudata</taxon>
        <taxon>Salamandroidea</taxon>
        <taxon>Salamandridae</taxon>
        <taxon>Pleurodelinae</taxon>
        <taxon>Pleurodeles</taxon>
    </lineage>
</organism>
<evidence type="ECO:0000313" key="1">
    <source>
        <dbReference type="EMBL" id="KAJ1214431.1"/>
    </source>
</evidence>
<reference evidence="1" key="1">
    <citation type="journal article" date="2022" name="bioRxiv">
        <title>Sequencing and chromosome-scale assembly of the giantPleurodeles waltlgenome.</title>
        <authorList>
            <person name="Brown T."/>
            <person name="Elewa A."/>
            <person name="Iarovenko S."/>
            <person name="Subramanian E."/>
            <person name="Araus A.J."/>
            <person name="Petzold A."/>
            <person name="Susuki M."/>
            <person name="Suzuki K.-i.T."/>
            <person name="Hayashi T."/>
            <person name="Toyoda A."/>
            <person name="Oliveira C."/>
            <person name="Osipova E."/>
            <person name="Leigh N.D."/>
            <person name="Simon A."/>
            <person name="Yun M.H."/>
        </authorList>
    </citation>
    <scope>NUCLEOTIDE SEQUENCE</scope>
    <source>
        <strain evidence="1">20211129_DDA</strain>
        <tissue evidence="1">Liver</tissue>
    </source>
</reference>
<comment type="caution">
    <text evidence="1">The sequence shown here is derived from an EMBL/GenBank/DDBJ whole genome shotgun (WGS) entry which is preliminary data.</text>
</comment>